<dbReference type="HOGENOM" id="CLU_099691_2_0_1"/>
<keyword evidence="2" id="KW-1185">Reference proteome</keyword>
<proteinExistence type="predicted"/>
<accession>A0A0C2YK45</accession>
<dbReference type="Proteomes" id="UP000053989">
    <property type="component" value="Unassembled WGS sequence"/>
</dbReference>
<evidence type="ECO:0000313" key="1">
    <source>
        <dbReference type="EMBL" id="KIM50118.1"/>
    </source>
</evidence>
<gene>
    <name evidence="1" type="ORF">SCLCIDRAFT_45630</name>
</gene>
<organism evidence="1 2">
    <name type="scientific">Scleroderma citrinum Foug A</name>
    <dbReference type="NCBI Taxonomy" id="1036808"/>
    <lineage>
        <taxon>Eukaryota</taxon>
        <taxon>Fungi</taxon>
        <taxon>Dikarya</taxon>
        <taxon>Basidiomycota</taxon>
        <taxon>Agaricomycotina</taxon>
        <taxon>Agaricomycetes</taxon>
        <taxon>Agaricomycetidae</taxon>
        <taxon>Boletales</taxon>
        <taxon>Sclerodermatineae</taxon>
        <taxon>Sclerodermataceae</taxon>
        <taxon>Scleroderma</taxon>
    </lineage>
</organism>
<sequence>IHKLAFKIINSSTLLLPAWEATCKEAGLRVRRIPQDVLTCWNSSFDMVDFIVNYHVPVDTMTDKQRLGLGNYTLDEHEWRVLEQLQDVLKDATLFF</sequence>
<feature type="non-terminal residue" evidence="1">
    <location>
        <position position="1"/>
    </location>
</feature>
<feature type="non-terminal residue" evidence="1">
    <location>
        <position position="96"/>
    </location>
</feature>
<name>A0A0C2YK45_9AGAM</name>
<dbReference type="OrthoDB" id="2662702at2759"/>
<evidence type="ECO:0000313" key="2">
    <source>
        <dbReference type="Proteomes" id="UP000053989"/>
    </source>
</evidence>
<reference evidence="2" key="2">
    <citation type="submission" date="2015-01" db="EMBL/GenBank/DDBJ databases">
        <title>Evolutionary Origins and Diversification of the Mycorrhizal Mutualists.</title>
        <authorList>
            <consortium name="DOE Joint Genome Institute"/>
            <consortium name="Mycorrhizal Genomics Consortium"/>
            <person name="Kohler A."/>
            <person name="Kuo A."/>
            <person name="Nagy L.G."/>
            <person name="Floudas D."/>
            <person name="Copeland A."/>
            <person name="Barry K.W."/>
            <person name="Cichocki N."/>
            <person name="Veneault-Fourrey C."/>
            <person name="LaButti K."/>
            <person name="Lindquist E.A."/>
            <person name="Lipzen A."/>
            <person name="Lundell T."/>
            <person name="Morin E."/>
            <person name="Murat C."/>
            <person name="Riley R."/>
            <person name="Ohm R."/>
            <person name="Sun H."/>
            <person name="Tunlid A."/>
            <person name="Henrissat B."/>
            <person name="Grigoriev I.V."/>
            <person name="Hibbett D.S."/>
            <person name="Martin F."/>
        </authorList>
    </citation>
    <scope>NUCLEOTIDE SEQUENCE [LARGE SCALE GENOMIC DNA]</scope>
    <source>
        <strain evidence="2">Foug A</strain>
    </source>
</reference>
<dbReference type="AlphaFoldDB" id="A0A0C2YK45"/>
<dbReference type="EMBL" id="KN822694">
    <property type="protein sequence ID" value="KIM50118.1"/>
    <property type="molecule type" value="Genomic_DNA"/>
</dbReference>
<protein>
    <submittedName>
        <fullName evidence="1">Uncharacterized protein</fullName>
    </submittedName>
</protein>
<reference evidence="1 2" key="1">
    <citation type="submission" date="2014-04" db="EMBL/GenBank/DDBJ databases">
        <authorList>
            <consortium name="DOE Joint Genome Institute"/>
            <person name="Kuo A."/>
            <person name="Kohler A."/>
            <person name="Nagy L.G."/>
            <person name="Floudas D."/>
            <person name="Copeland A."/>
            <person name="Barry K.W."/>
            <person name="Cichocki N."/>
            <person name="Veneault-Fourrey C."/>
            <person name="LaButti K."/>
            <person name="Lindquist E.A."/>
            <person name="Lipzen A."/>
            <person name="Lundell T."/>
            <person name="Morin E."/>
            <person name="Murat C."/>
            <person name="Sun H."/>
            <person name="Tunlid A."/>
            <person name="Henrissat B."/>
            <person name="Grigoriev I.V."/>
            <person name="Hibbett D.S."/>
            <person name="Martin F."/>
            <person name="Nordberg H.P."/>
            <person name="Cantor M.N."/>
            <person name="Hua S.X."/>
        </authorList>
    </citation>
    <scope>NUCLEOTIDE SEQUENCE [LARGE SCALE GENOMIC DNA]</scope>
    <source>
        <strain evidence="1 2">Foug A</strain>
    </source>
</reference>
<dbReference type="InParanoid" id="A0A0C2YK45"/>